<comment type="caution">
    <text evidence="1">The sequence shown here is derived from an EMBL/GenBank/DDBJ whole genome shotgun (WGS) entry which is preliminary data.</text>
</comment>
<protein>
    <submittedName>
        <fullName evidence="1">Uncharacterized protein</fullName>
    </submittedName>
</protein>
<evidence type="ECO:0000313" key="2">
    <source>
        <dbReference type="Proteomes" id="UP000663823"/>
    </source>
</evidence>
<proteinExistence type="predicted"/>
<name>A0A819I1F6_9BILA</name>
<gene>
    <name evidence="1" type="ORF">OTI717_LOCUS24073</name>
</gene>
<sequence length="81" mass="9410">MDLSQYGNVTWPQRRVPRVIHQTYRTYDIPAIWNRPVQSVMTMNAANENAEEVAKMNSSAEYEIEIAFYFDGFKRTSTSSV</sequence>
<dbReference type="Proteomes" id="UP000663823">
    <property type="component" value="Unassembled WGS sequence"/>
</dbReference>
<evidence type="ECO:0000313" key="1">
    <source>
        <dbReference type="EMBL" id="CAF3906647.1"/>
    </source>
</evidence>
<dbReference type="EMBL" id="CAJOAX010004453">
    <property type="protein sequence ID" value="CAF3906647.1"/>
    <property type="molecule type" value="Genomic_DNA"/>
</dbReference>
<organism evidence="1 2">
    <name type="scientific">Rotaria sordida</name>
    <dbReference type="NCBI Taxonomy" id="392033"/>
    <lineage>
        <taxon>Eukaryota</taxon>
        <taxon>Metazoa</taxon>
        <taxon>Spiralia</taxon>
        <taxon>Gnathifera</taxon>
        <taxon>Rotifera</taxon>
        <taxon>Eurotatoria</taxon>
        <taxon>Bdelloidea</taxon>
        <taxon>Philodinida</taxon>
        <taxon>Philodinidae</taxon>
        <taxon>Rotaria</taxon>
    </lineage>
</organism>
<accession>A0A819I1F6</accession>
<dbReference type="AlphaFoldDB" id="A0A819I1F6"/>
<reference evidence="1" key="1">
    <citation type="submission" date="2021-02" db="EMBL/GenBank/DDBJ databases">
        <authorList>
            <person name="Nowell W R."/>
        </authorList>
    </citation>
    <scope>NUCLEOTIDE SEQUENCE</scope>
</reference>